<evidence type="ECO:0000313" key="2">
    <source>
        <dbReference type="Proteomes" id="UP001163603"/>
    </source>
</evidence>
<gene>
    <name evidence="1" type="ORF">Pint_12330</name>
</gene>
<organism evidence="1 2">
    <name type="scientific">Pistacia integerrima</name>
    <dbReference type="NCBI Taxonomy" id="434235"/>
    <lineage>
        <taxon>Eukaryota</taxon>
        <taxon>Viridiplantae</taxon>
        <taxon>Streptophyta</taxon>
        <taxon>Embryophyta</taxon>
        <taxon>Tracheophyta</taxon>
        <taxon>Spermatophyta</taxon>
        <taxon>Magnoliopsida</taxon>
        <taxon>eudicotyledons</taxon>
        <taxon>Gunneridae</taxon>
        <taxon>Pentapetalae</taxon>
        <taxon>rosids</taxon>
        <taxon>malvids</taxon>
        <taxon>Sapindales</taxon>
        <taxon>Anacardiaceae</taxon>
        <taxon>Pistacia</taxon>
    </lineage>
</organism>
<accession>A0ACC0XIG7</accession>
<comment type="caution">
    <text evidence="1">The sequence shown here is derived from an EMBL/GenBank/DDBJ whole genome shotgun (WGS) entry which is preliminary data.</text>
</comment>
<sequence>MMPLLERLNNASEIALHLQQELFWFKEMSQIVDPKHAKAKNASGKTPRDIFYEKTTALKDAAEKWMKDTATSCMVVATIIATLVFAAAFTMPGTKEETGTPNFIQKLSFRTFCQISNAIWLVSSSCSIITFLSILTARYADEDFHHVLPRKLVVGFSKLFLSVAAMMVVFCATIFIVLKSLDSYSC</sequence>
<evidence type="ECO:0000313" key="1">
    <source>
        <dbReference type="EMBL" id="KAJ0018099.1"/>
    </source>
</evidence>
<keyword evidence="2" id="KW-1185">Reference proteome</keyword>
<dbReference type="EMBL" id="CM047747">
    <property type="protein sequence ID" value="KAJ0018099.1"/>
    <property type="molecule type" value="Genomic_DNA"/>
</dbReference>
<name>A0ACC0XIG7_9ROSI</name>
<protein>
    <submittedName>
        <fullName evidence="1">Uncharacterized protein</fullName>
    </submittedName>
</protein>
<reference evidence="2" key="1">
    <citation type="journal article" date="2023" name="G3 (Bethesda)">
        <title>Genome assembly and association tests identify interacting loci associated with vigor, precocity, and sex in interspecific pistachio rootstocks.</title>
        <authorList>
            <person name="Palmer W."/>
            <person name="Jacygrad E."/>
            <person name="Sagayaradj S."/>
            <person name="Cavanaugh K."/>
            <person name="Han R."/>
            <person name="Bertier L."/>
            <person name="Beede B."/>
            <person name="Kafkas S."/>
            <person name="Golino D."/>
            <person name="Preece J."/>
            <person name="Michelmore R."/>
        </authorList>
    </citation>
    <scope>NUCLEOTIDE SEQUENCE [LARGE SCALE GENOMIC DNA]</scope>
</reference>
<dbReference type="Proteomes" id="UP001163603">
    <property type="component" value="Chromosome 12"/>
</dbReference>
<proteinExistence type="predicted"/>